<dbReference type="PANTHER" id="PTHR43133:SF46">
    <property type="entry name" value="RNA POLYMERASE SIGMA-70 FACTOR ECF SUBFAMILY"/>
    <property type="match status" value="1"/>
</dbReference>
<dbReference type="GO" id="GO:0016987">
    <property type="term" value="F:sigma factor activity"/>
    <property type="evidence" value="ECO:0007669"/>
    <property type="project" value="UniProtKB-KW"/>
</dbReference>
<dbReference type="InterPro" id="IPR013324">
    <property type="entry name" value="RNA_pol_sigma_r3/r4-like"/>
</dbReference>
<evidence type="ECO:0000313" key="8">
    <source>
        <dbReference type="Proteomes" id="UP001220610"/>
    </source>
</evidence>
<name>A0AAJ6BG80_9BACT</name>
<comment type="similarity">
    <text evidence="1">Belongs to the sigma-70 factor family. ECF subfamily.</text>
</comment>
<dbReference type="Proteomes" id="UP001220610">
    <property type="component" value="Chromosome"/>
</dbReference>
<dbReference type="InterPro" id="IPR007627">
    <property type="entry name" value="RNA_pol_sigma70_r2"/>
</dbReference>
<evidence type="ECO:0000256" key="3">
    <source>
        <dbReference type="ARBA" id="ARBA00023082"/>
    </source>
</evidence>
<evidence type="ECO:0000259" key="5">
    <source>
        <dbReference type="Pfam" id="PF04542"/>
    </source>
</evidence>
<dbReference type="SUPFAM" id="SSF88659">
    <property type="entry name" value="Sigma3 and sigma4 domains of RNA polymerase sigma factors"/>
    <property type="match status" value="1"/>
</dbReference>
<dbReference type="InterPro" id="IPR039425">
    <property type="entry name" value="RNA_pol_sigma-70-like"/>
</dbReference>
<reference evidence="7" key="1">
    <citation type="submission" date="2023-03" db="EMBL/GenBank/DDBJ databases">
        <title>Andean soil-derived lignocellulolytic bacterial consortium as a source of novel taxa and putative plastic-active enzymes.</title>
        <authorList>
            <person name="Diaz-Garcia L."/>
            <person name="Chuvochina M."/>
            <person name="Feuerriegel G."/>
            <person name="Bunk B."/>
            <person name="Sproer C."/>
            <person name="Streit W.R."/>
            <person name="Rodriguez L.M."/>
            <person name="Overmann J."/>
            <person name="Jimenez D.J."/>
        </authorList>
    </citation>
    <scope>NUCLEOTIDE SEQUENCE</scope>
    <source>
        <strain evidence="7">MAG 7</strain>
    </source>
</reference>
<dbReference type="Pfam" id="PF08281">
    <property type="entry name" value="Sigma70_r4_2"/>
    <property type="match status" value="1"/>
</dbReference>
<dbReference type="NCBIfam" id="TIGR02937">
    <property type="entry name" value="sigma70-ECF"/>
    <property type="match status" value="1"/>
</dbReference>
<dbReference type="InterPro" id="IPR013249">
    <property type="entry name" value="RNA_pol_sigma70_r4_t2"/>
</dbReference>
<dbReference type="Gene3D" id="1.10.1740.10">
    <property type="match status" value="1"/>
</dbReference>
<evidence type="ECO:0000313" key="7">
    <source>
        <dbReference type="EMBL" id="WEK33831.1"/>
    </source>
</evidence>
<dbReference type="Gene3D" id="1.10.10.10">
    <property type="entry name" value="Winged helix-like DNA-binding domain superfamily/Winged helix DNA-binding domain"/>
    <property type="match status" value="1"/>
</dbReference>
<protein>
    <submittedName>
        <fullName evidence="7">Sigma-70 family RNA polymerase sigma factor</fullName>
    </submittedName>
</protein>
<keyword evidence="4" id="KW-0804">Transcription</keyword>
<proteinExistence type="inferred from homology"/>
<dbReference type="AlphaFoldDB" id="A0AAJ6BG80"/>
<sequence length="189" mass="22405">MSFDPTYDEQQLLRQMAAGDEAAFTELYNRYWEQLFVMAWRRVQSQEDAKEIVQNVFFQLWQKRNSRELVQNLPVYLAGMVRFMVYRHLDNLRRRDRLTQGYADSGRGSGTDPADIDNKQLLELLTQLTNTLPEKYRLIFLHHKLLDRPLDEVAQQLGISPRTAERYVGRLMGLLRENRHRLSCTLLML</sequence>
<evidence type="ECO:0000256" key="1">
    <source>
        <dbReference type="ARBA" id="ARBA00010641"/>
    </source>
</evidence>
<dbReference type="PANTHER" id="PTHR43133">
    <property type="entry name" value="RNA POLYMERASE ECF-TYPE SIGMA FACTO"/>
    <property type="match status" value="1"/>
</dbReference>
<keyword evidence="3" id="KW-0731">Sigma factor</keyword>
<dbReference type="InterPro" id="IPR014284">
    <property type="entry name" value="RNA_pol_sigma-70_dom"/>
</dbReference>
<evidence type="ECO:0000259" key="6">
    <source>
        <dbReference type="Pfam" id="PF08281"/>
    </source>
</evidence>
<keyword evidence="2" id="KW-0805">Transcription regulation</keyword>
<evidence type="ECO:0000256" key="2">
    <source>
        <dbReference type="ARBA" id="ARBA00023015"/>
    </source>
</evidence>
<dbReference type="Pfam" id="PF04542">
    <property type="entry name" value="Sigma70_r2"/>
    <property type="match status" value="1"/>
</dbReference>
<dbReference type="InterPro" id="IPR036388">
    <property type="entry name" value="WH-like_DNA-bd_sf"/>
</dbReference>
<accession>A0AAJ6BG80</accession>
<dbReference type="EMBL" id="CP119311">
    <property type="protein sequence ID" value="WEK33831.1"/>
    <property type="molecule type" value="Genomic_DNA"/>
</dbReference>
<dbReference type="InterPro" id="IPR013325">
    <property type="entry name" value="RNA_pol_sigma_r2"/>
</dbReference>
<gene>
    <name evidence="7" type="ORF">P0Y53_15165</name>
</gene>
<evidence type="ECO:0000256" key="4">
    <source>
        <dbReference type="ARBA" id="ARBA00023163"/>
    </source>
</evidence>
<organism evidence="7 8">
    <name type="scientific">Candidatus Pseudobacter hemicellulosilyticus</name>
    <dbReference type="NCBI Taxonomy" id="3121375"/>
    <lineage>
        <taxon>Bacteria</taxon>
        <taxon>Pseudomonadati</taxon>
        <taxon>Bacteroidota</taxon>
        <taxon>Chitinophagia</taxon>
        <taxon>Chitinophagales</taxon>
        <taxon>Chitinophagaceae</taxon>
        <taxon>Pseudobacter</taxon>
    </lineage>
</organism>
<feature type="domain" description="RNA polymerase sigma-70 region 2" evidence="5">
    <location>
        <begin position="27"/>
        <end position="94"/>
    </location>
</feature>
<dbReference type="SUPFAM" id="SSF88946">
    <property type="entry name" value="Sigma2 domain of RNA polymerase sigma factors"/>
    <property type="match status" value="1"/>
</dbReference>
<dbReference type="GO" id="GO:0003677">
    <property type="term" value="F:DNA binding"/>
    <property type="evidence" value="ECO:0007669"/>
    <property type="project" value="InterPro"/>
</dbReference>
<dbReference type="GO" id="GO:0006352">
    <property type="term" value="P:DNA-templated transcription initiation"/>
    <property type="evidence" value="ECO:0007669"/>
    <property type="project" value="InterPro"/>
</dbReference>
<feature type="domain" description="RNA polymerase sigma factor 70 region 4 type 2" evidence="6">
    <location>
        <begin position="123"/>
        <end position="170"/>
    </location>
</feature>